<dbReference type="KEGG" id="crq:GCK72_013277"/>
<name>A0A6A5GQF0_CAERE</name>
<evidence type="ECO:0000256" key="5">
    <source>
        <dbReference type="PROSITE-ProRule" id="PRU00644"/>
    </source>
</evidence>
<dbReference type="Gene3D" id="6.10.250.370">
    <property type="match status" value="1"/>
</dbReference>
<evidence type="ECO:0000256" key="7">
    <source>
        <dbReference type="SAM" id="MobiDB-lite"/>
    </source>
</evidence>
<keyword evidence="3" id="KW-0967">Endosome</keyword>
<feature type="region of interest" description="Disordered" evidence="7">
    <location>
        <begin position="16"/>
        <end position="71"/>
    </location>
</feature>
<proteinExistence type="predicted"/>
<feature type="compositionally biased region" description="Pro residues" evidence="7">
    <location>
        <begin position="35"/>
        <end position="50"/>
    </location>
</feature>
<dbReference type="GO" id="GO:0015031">
    <property type="term" value="P:protein transport"/>
    <property type="evidence" value="ECO:0007669"/>
    <property type="project" value="UniProtKB-UniRule"/>
</dbReference>
<dbReference type="SUPFAM" id="SSF140111">
    <property type="entry name" value="Endosomal sorting complex assembly domain"/>
    <property type="match status" value="1"/>
</dbReference>
<dbReference type="CTD" id="9820122"/>
<keyword evidence="4 5" id="KW-0653">Protein transport</keyword>
<evidence type="ECO:0000313" key="9">
    <source>
        <dbReference type="EMBL" id="KAF1756823.1"/>
    </source>
</evidence>
<dbReference type="GO" id="GO:0000813">
    <property type="term" value="C:ESCRT I complex"/>
    <property type="evidence" value="ECO:0007669"/>
    <property type="project" value="TreeGrafter"/>
</dbReference>
<feature type="coiled-coil region" evidence="6">
    <location>
        <begin position="160"/>
        <end position="198"/>
    </location>
</feature>
<dbReference type="GO" id="GO:0008333">
    <property type="term" value="P:endosome to lysosome transport"/>
    <property type="evidence" value="ECO:0007669"/>
    <property type="project" value="TreeGrafter"/>
</dbReference>
<comment type="subcellular location">
    <subcellularLocation>
        <location evidence="1">Endosome</location>
    </subcellularLocation>
</comment>
<feature type="compositionally biased region" description="Low complexity" evidence="7">
    <location>
        <begin position="56"/>
        <end position="69"/>
    </location>
</feature>
<keyword evidence="6" id="KW-0175">Coiled coil</keyword>
<organism evidence="9 10">
    <name type="scientific">Caenorhabditis remanei</name>
    <name type="common">Caenorhabditis vulgaris</name>
    <dbReference type="NCBI Taxonomy" id="31234"/>
    <lineage>
        <taxon>Eukaryota</taxon>
        <taxon>Metazoa</taxon>
        <taxon>Ecdysozoa</taxon>
        <taxon>Nematoda</taxon>
        <taxon>Chromadorea</taxon>
        <taxon>Rhabditida</taxon>
        <taxon>Rhabditina</taxon>
        <taxon>Rhabditomorpha</taxon>
        <taxon>Rhabditoidea</taxon>
        <taxon>Rhabditidae</taxon>
        <taxon>Peloderinae</taxon>
        <taxon>Caenorhabditis</taxon>
    </lineage>
</organism>
<evidence type="ECO:0000256" key="4">
    <source>
        <dbReference type="ARBA" id="ARBA00022927"/>
    </source>
</evidence>
<feature type="region of interest" description="Disordered" evidence="7">
    <location>
        <begin position="88"/>
        <end position="127"/>
    </location>
</feature>
<dbReference type="RefSeq" id="XP_003088456.2">
    <property type="nucleotide sequence ID" value="XM_003088408.2"/>
</dbReference>
<evidence type="ECO:0000256" key="2">
    <source>
        <dbReference type="ARBA" id="ARBA00022448"/>
    </source>
</evidence>
<dbReference type="InterPro" id="IPR052070">
    <property type="entry name" value="ESCRT-I_UEV_domain"/>
</dbReference>
<dbReference type="Proteomes" id="UP000483820">
    <property type="component" value="Chromosome IV"/>
</dbReference>
<feature type="domain" description="SB" evidence="8">
    <location>
        <begin position="225"/>
        <end position="291"/>
    </location>
</feature>
<gene>
    <name evidence="9" type="ORF">GCK72_013277</name>
</gene>
<evidence type="ECO:0000256" key="1">
    <source>
        <dbReference type="ARBA" id="ARBA00004177"/>
    </source>
</evidence>
<keyword evidence="2 5" id="KW-0813">Transport</keyword>
<accession>A0A6A5GQF0</accession>
<dbReference type="InterPro" id="IPR017916">
    <property type="entry name" value="SB_dom"/>
</dbReference>
<sequence>MAMVFQEKCPVFARSAANSGAATPSAASSASSTPTPAPYPSSQPTMPTPYPSGSGATPYPSSATPYPSAGAMGYNPYMNVPQQTPYPMAGGATPYPSSSQGGVGVPPRPPPVSSQSSVSSGNGSIQSDAIRASVMSAVEEKLKAKLRERMGTNSAEMASIRTTSDELREGQQKLKKMLEELETQRNSLQTAVEIYTVKKTELAKALSDAGGTDAPPIDEAIDAAYPLHRQIVMNYAKDLTCDDLIYALGQSLKKRHITTAEYLRRVRDVSREQFIHRATMQKCRRTAGLPI</sequence>
<feature type="compositionally biased region" description="Low complexity" evidence="7">
    <location>
        <begin position="16"/>
        <end position="34"/>
    </location>
</feature>
<protein>
    <recommendedName>
        <fullName evidence="8">SB domain-containing protein</fullName>
    </recommendedName>
</protein>
<dbReference type="GeneID" id="9820122"/>
<evidence type="ECO:0000256" key="6">
    <source>
        <dbReference type="SAM" id="Coils"/>
    </source>
</evidence>
<dbReference type="Gene3D" id="6.10.140.820">
    <property type="match status" value="1"/>
</dbReference>
<dbReference type="AlphaFoldDB" id="A0A6A5GQF0"/>
<feature type="compositionally biased region" description="Low complexity" evidence="7">
    <location>
        <begin position="113"/>
        <end position="127"/>
    </location>
</feature>
<evidence type="ECO:0000256" key="3">
    <source>
        <dbReference type="ARBA" id="ARBA00022753"/>
    </source>
</evidence>
<evidence type="ECO:0000313" key="10">
    <source>
        <dbReference type="Proteomes" id="UP000483820"/>
    </source>
</evidence>
<dbReference type="EMBL" id="WUAV01000004">
    <property type="protein sequence ID" value="KAF1756823.1"/>
    <property type="molecule type" value="Genomic_DNA"/>
</dbReference>
<dbReference type="Pfam" id="PF09454">
    <property type="entry name" value="Vps23_core"/>
    <property type="match status" value="1"/>
</dbReference>
<dbReference type="GO" id="GO:0043130">
    <property type="term" value="F:ubiquitin binding"/>
    <property type="evidence" value="ECO:0007669"/>
    <property type="project" value="TreeGrafter"/>
</dbReference>
<dbReference type="PANTHER" id="PTHR23306:SF3">
    <property type="entry name" value="TUMOR SUPPRESSOR PROTEIN 101"/>
    <property type="match status" value="1"/>
</dbReference>
<dbReference type="PANTHER" id="PTHR23306">
    <property type="entry name" value="TUMOR SUSCEPTIBILITY GENE 101 PROTEIN-RELATED"/>
    <property type="match status" value="1"/>
</dbReference>
<dbReference type="InterPro" id="IPR037202">
    <property type="entry name" value="ESCRT_assembly_dom"/>
</dbReference>
<dbReference type="PROSITE" id="PS51312">
    <property type="entry name" value="SB"/>
    <property type="match status" value="1"/>
</dbReference>
<reference evidence="9 10" key="1">
    <citation type="submission" date="2019-12" db="EMBL/GenBank/DDBJ databases">
        <title>Chromosome-level assembly of the Caenorhabditis remanei genome.</title>
        <authorList>
            <person name="Teterina A.A."/>
            <person name="Willis J.H."/>
            <person name="Phillips P.C."/>
        </authorList>
    </citation>
    <scope>NUCLEOTIDE SEQUENCE [LARGE SCALE GENOMIC DNA]</scope>
    <source>
        <strain evidence="9 10">PX506</strain>
        <tissue evidence="9">Whole organism</tissue>
    </source>
</reference>
<comment type="caution">
    <text evidence="9">The sequence shown here is derived from an EMBL/GenBank/DDBJ whole genome shotgun (WGS) entry which is preliminary data.</text>
</comment>
<evidence type="ECO:0000259" key="8">
    <source>
        <dbReference type="PROSITE" id="PS51312"/>
    </source>
</evidence>